<dbReference type="SMART" id="SM01091">
    <property type="entry name" value="CorC_HlyC"/>
    <property type="match status" value="1"/>
</dbReference>
<comment type="subcellular location">
    <subcellularLocation>
        <location evidence="1">Cell membrane</location>
        <topology evidence="1">Multi-pass membrane protein</topology>
    </subcellularLocation>
</comment>
<name>A0ABV7KM09_PLAOK</name>
<accession>A0ABV7KM09</accession>
<organism evidence="14 15">
    <name type="scientific">Planomicrobium okeanokoites</name>
    <name type="common">Planococcus okeanokoites</name>
    <name type="synonym">Flavobacterium okeanokoites</name>
    <dbReference type="NCBI Taxonomy" id="244"/>
    <lineage>
        <taxon>Bacteria</taxon>
        <taxon>Bacillati</taxon>
        <taxon>Bacillota</taxon>
        <taxon>Bacilli</taxon>
        <taxon>Bacillales</taxon>
        <taxon>Caryophanaceae</taxon>
        <taxon>Planomicrobium</taxon>
    </lineage>
</organism>
<evidence type="ECO:0000256" key="10">
    <source>
        <dbReference type="PROSITE-ProRule" id="PRU01193"/>
    </source>
</evidence>
<keyword evidence="5" id="KW-0677">Repeat</keyword>
<evidence type="ECO:0000256" key="1">
    <source>
        <dbReference type="ARBA" id="ARBA00004651"/>
    </source>
</evidence>
<sequence>MDIAIQLTLFILLIIAAAFFSASEYAIVKVRSSRIDQMIEEGNPKALAAKKVITNVDDYLSACQIGIMISVLGLGWLGHSSVIDFITPLTASLGIAESIAGVLAFLIAFFIVLTVLTIAGELVPKTIAIHKAEQITLATAKPLIVAYHLMYILLWFYHRTTRLIAGLFGVSHVSQSDIGHTEEDLKIILADSLEKGEINPSEYAFVNKIFEFDERIAKEIMVPRTEMKIIEKDLTLKEVFEKAGIEQFTRYPVIDGDRDHIIGVLNMKYLLTAYIRNPLNGDKAVENFVLPVIQVIDSMPLSELLLKIQRERIHMAILRDEYGGTAGLVTIEDIIEEIVGDIQDEFDLEEVPEVQKMGEDHYIFSAKMLIESINDILGIEIDEEDIDTIGGWMMSMNFDAIPGEKIIEQGYEFQIKEVDGHHILYLEVRKIEESENEE</sequence>
<keyword evidence="4 10" id="KW-0812">Transmembrane</keyword>
<dbReference type="CDD" id="cd04590">
    <property type="entry name" value="CBS_pair_CorC_HlyC_assoc"/>
    <property type="match status" value="1"/>
</dbReference>
<dbReference type="InterPro" id="IPR005170">
    <property type="entry name" value="Transptr-assoc_dom"/>
</dbReference>
<reference evidence="15" key="1">
    <citation type="journal article" date="2019" name="Int. J. Syst. Evol. Microbiol.">
        <title>The Global Catalogue of Microorganisms (GCM) 10K type strain sequencing project: providing services to taxonomists for standard genome sequencing and annotation.</title>
        <authorList>
            <consortium name="The Broad Institute Genomics Platform"/>
            <consortium name="The Broad Institute Genome Sequencing Center for Infectious Disease"/>
            <person name="Wu L."/>
            <person name="Ma J."/>
        </authorList>
    </citation>
    <scope>NUCLEOTIDE SEQUENCE [LARGE SCALE GENOMIC DNA]</scope>
    <source>
        <strain evidence="15">CCM 320</strain>
    </source>
</reference>
<dbReference type="InterPro" id="IPR051676">
    <property type="entry name" value="UPF0053_domain"/>
</dbReference>
<evidence type="ECO:0000259" key="13">
    <source>
        <dbReference type="PROSITE" id="PS51846"/>
    </source>
</evidence>
<feature type="transmembrane region" description="Helical" evidence="11">
    <location>
        <begin position="135"/>
        <end position="157"/>
    </location>
</feature>
<evidence type="ECO:0000256" key="5">
    <source>
        <dbReference type="ARBA" id="ARBA00022737"/>
    </source>
</evidence>
<dbReference type="InterPro" id="IPR036318">
    <property type="entry name" value="FAD-bd_PCMH-like_sf"/>
</dbReference>
<evidence type="ECO:0000256" key="8">
    <source>
        <dbReference type="ARBA" id="ARBA00023136"/>
    </source>
</evidence>
<evidence type="ECO:0000313" key="14">
    <source>
        <dbReference type="EMBL" id="MFC3210459.1"/>
    </source>
</evidence>
<dbReference type="Proteomes" id="UP001595625">
    <property type="component" value="Unassembled WGS sequence"/>
</dbReference>
<keyword evidence="3" id="KW-1003">Cell membrane</keyword>
<evidence type="ECO:0000256" key="6">
    <source>
        <dbReference type="ARBA" id="ARBA00022989"/>
    </source>
</evidence>
<dbReference type="RefSeq" id="WP_205854613.1">
    <property type="nucleotide sequence ID" value="NZ_JBHRUJ010000006.1"/>
</dbReference>
<dbReference type="Pfam" id="PF01595">
    <property type="entry name" value="CNNM"/>
    <property type="match status" value="1"/>
</dbReference>
<comment type="similarity">
    <text evidence="2">Belongs to the UPF0053 family.</text>
</comment>
<protein>
    <submittedName>
        <fullName evidence="14">Hemolysin family protein</fullName>
    </submittedName>
</protein>
<dbReference type="InterPro" id="IPR016169">
    <property type="entry name" value="FAD-bd_PCMH_sub2"/>
</dbReference>
<dbReference type="EMBL" id="JBHRUJ010000006">
    <property type="protein sequence ID" value="MFC3210459.1"/>
    <property type="molecule type" value="Genomic_DNA"/>
</dbReference>
<evidence type="ECO:0000256" key="11">
    <source>
        <dbReference type="SAM" id="Phobius"/>
    </source>
</evidence>
<evidence type="ECO:0000256" key="2">
    <source>
        <dbReference type="ARBA" id="ARBA00006337"/>
    </source>
</evidence>
<dbReference type="SUPFAM" id="SSF56176">
    <property type="entry name" value="FAD-binding/transporter-associated domain-like"/>
    <property type="match status" value="1"/>
</dbReference>
<dbReference type="PROSITE" id="PS51846">
    <property type="entry name" value="CNNM"/>
    <property type="match status" value="1"/>
</dbReference>
<evidence type="ECO:0000313" key="15">
    <source>
        <dbReference type="Proteomes" id="UP001595625"/>
    </source>
</evidence>
<evidence type="ECO:0000256" key="3">
    <source>
        <dbReference type="ARBA" id="ARBA00022475"/>
    </source>
</evidence>
<dbReference type="Gene3D" id="3.10.580.10">
    <property type="entry name" value="CBS-domain"/>
    <property type="match status" value="1"/>
</dbReference>
<keyword evidence="8 10" id="KW-0472">Membrane</keyword>
<dbReference type="SUPFAM" id="SSF54631">
    <property type="entry name" value="CBS-domain pair"/>
    <property type="match status" value="1"/>
</dbReference>
<dbReference type="PANTHER" id="PTHR43099:SF2">
    <property type="entry name" value="UPF0053 PROTEIN YRKA"/>
    <property type="match status" value="1"/>
</dbReference>
<comment type="caution">
    <text evidence="14">The sequence shown here is derived from an EMBL/GenBank/DDBJ whole genome shotgun (WGS) entry which is preliminary data.</text>
</comment>
<feature type="domain" description="CBS" evidence="12">
    <location>
        <begin position="288"/>
        <end position="345"/>
    </location>
</feature>
<evidence type="ECO:0000256" key="9">
    <source>
        <dbReference type="PROSITE-ProRule" id="PRU00703"/>
    </source>
</evidence>
<evidence type="ECO:0000259" key="12">
    <source>
        <dbReference type="PROSITE" id="PS51371"/>
    </source>
</evidence>
<dbReference type="PANTHER" id="PTHR43099">
    <property type="entry name" value="UPF0053 PROTEIN YRKA"/>
    <property type="match status" value="1"/>
</dbReference>
<gene>
    <name evidence="14" type="ORF">ACFOEJ_05130</name>
</gene>
<keyword evidence="6 10" id="KW-1133">Transmembrane helix</keyword>
<evidence type="ECO:0000256" key="7">
    <source>
        <dbReference type="ARBA" id="ARBA00023122"/>
    </source>
</evidence>
<dbReference type="InterPro" id="IPR044751">
    <property type="entry name" value="Ion_transp-like_CBS"/>
</dbReference>
<dbReference type="PROSITE" id="PS51371">
    <property type="entry name" value="CBS"/>
    <property type="match status" value="2"/>
</dbReference>
<proteinExistence type="inferred from homology"/>
<dbReference type="Pfam" id="PF00571">
    <property type="entry name" value="CBS"/>
    <property type="match status" value="2"/>
</dbReference>
<feature type="transmembrane region" description="Helical" evidence="11">
    <location>
        <begin position="59"/>
        <end position="79"/>
    </location>
</feature>
<evidence type="ECO:0000256" key="4">
    <source>
        <dbReference type="ARBA" id="ARBA00022692"/>
    </source>
</evidence>
<dbReference type="InterPro" id="IPR000644">
    <property type="entry name" value="CBS_dom"/>
</dbReference>
<feature type="transmembrane region" description="Helical" evidence="11">
    <location>
        <begin position="99"/>
        <end position="123"/>
    </location>
</feature>
<feature type="domain" description="CNNM transmembrane" evidence="13">
    <location>
        <begin position="1"/>
        <end position="202"/>
    </location>
</feature>
<feature type="transmembrane region" description="Helical" evidence="11">
    <location>
        <begin position="6"/>
        <end position="28"/>
    </location>
</feature>
<dbReference type="Gene3D" id="3.30.465.10">
    <property type="match status" value="1"/>
</dbReference>
<dbReference type="InterPro" id="IPR046342">
    <property type="entry name" value="CBS_dom_sf"/>
</dbReference>
<dbReference type="Pfam" id="PF03471">
    <property type="entry name" value="CorC_HlyC"/>
    <property type="match status" value="1"/>
</dbReference>
<feature type="domain" description="CBS" evidence="12">
    <location>
        <begin position="221"/>
        <end position="283"/>
    </location>
</feature>
<dbReference type="InterPro" id="IPR002550">
    <property type="entry name" value="CNNM"/>
</dbReference>
<keyword evidence="15" id="KW-1185">Reference proteome</keyword>
<keyword evidence="7 9" id="KW-0129">CBS domain</keyword>